<gene>
    <name evidence="1" type="ORF">DLK05_05170</name>
</gene>
<dbReference type="EMBL" id="RJJX01000004">
    <property type="protein sequence ID" value="RUT79208.1"/>
    <property type="molecule type" value="Genomic_DNA"/>
</dbReference>
<protein>
    <submittedName>
        <fullName evidence="1">Uncharacterized protein</fullName>
    </submittedName>
</protein>
<dbReference type="Proteomes" id="UP000282985">
    <property type="component" value="Unassembled WGS sequence"/>
</dbReference>
<evidence type="ECO:0000313" key="2">
    <source>
        <dbReference type="Proteomes" id="UP000282985"/>
    </source>
</evidence>
<keyword evidence="2" id="KW-1185">Reference proteome</keyword>
<name>A0A434AXR3_9BACT</name>
<evidence type="ECO:0000313" key="1">
    <source>
        <dbReference type="EMBL" id="RUT79208.1"/>
    </source>
</evidence>
<comment type="caution">
    <text evidence="1">The sequence shown here is derived from an EMBL/GenBank/DDBJ whole genome shotgun (WGS) entry which is preliminary data.</text>
</comment>
<reference evidence="1 2" key="1">
    <citation type="submission" date="2018-11" db="EMBL/GenBank/DDBJ databases">
        <title>Parancylomarina longa gen. nov., sp. nov., isolated from sediments of southern Okinawa.</title>
        <authorList>
            <person name="Fu T."/>
        </authorList>
    </citation>
    <scope>NUCLEOTIDE SEQUENCE [LARGE SCALE GENOMIC DNA]</scope>
    <source>
        <strain evidence="1 2">T3-2 S1-C</strain>
    </source>
</reference>
<dbReference type="AlphaFoldDB" id="A0A434AXR3"/>
<organism evidence="1 2">
    <name type="scientific">Ancylomarina longa</name>
    <dbReference type="NCBI Taxonomy" id="2487017"/>
    <lineage>
        <taxon>Bacteria</taxon>
        <taxon>Pseudomonadati</taxon>
        <taxon>Bacteroidota</taxon>
        <taxon>Bacteroidia</taxon>
        <taxon>Marinilabiliales</taxon>
        <taxon>Marinifilaceae</taxon>
        <taxon>Ancylomarina</taxon>
    </lineage>
</organism>
<sequence length="126" mass="14216">MEIRPAICGGQSTKPADTRPFGRHLFRIEIPDFHNHKNTSISFTDIPNVKEPLLPSIHRQNHESPSATIVGKRGLHQIGLATNDKVIIENLLTRQNFKTCLVSYLLLLLRREAVKTKSDIKSTIPL</sequence>
<proteinExistence type="predicted"/>
<accession>A0A434AXR3</accession>